<reference evidence="1" key="1">
    <citation type="submission" date="2014-12" db="EMBL/GenBank/DDBJ databases">
        <title>Insight into the proteome of Arion vulgaris.</title>
        <authorList>
            <person name="Aradska J."/>
            <person name="Bulat T."/>
            <person name="Smidak R."/>
            <person name="Sarate P."/>
            <person name="Gangsoo J."/>
            <person name="Sialana F."/>
            <person name="Bilban M."/>
            <person name="Lubec G."/>
        </authorList>
    </citation>
    <scope>NUCLEOTIDE SEQUENCE</scope>
    <source>
        <tissue evidence="1">Skin</tissue>
    </source>
</reference>
<proteinExistence type="predicted"/>
<evidence type="ECO:0000313" key="1">
    <source>
        <dbReference type="EMBL" id="CEK55649.1"/>
    </source>
</evidence>
<accession>A0A0B6YHL8</accession>
<sequence>MKFYSAQQQDKTPSLRQTTVIHQTTGIRQTTVVHKNKTIIETVKLATTSSSHRKHLFHSTPRISNTI</sequence>
<gene>
    <name evidence="1" type="primary">ORF25712</name>
</gene>
<feature type="non-terminal residue" evidence="1">
    <location>
        <position position="67"/>
    </location>
</feature>
<dbReference type="EMBL" id="HACG01008784">
    <property type="protein sequence ID" value="CEK55649.1"/>
    <property type="molecule type" value="Transcribed_RNA"/>
</dbReference>
<name>A0A0B6YHL8_9EUPU</name>
<organism evidence="1">
    <name type="scientific">Arion vulgaris</name>
    <dbReference type="NCBI Taxonomy" id="1028688"/>
    <lineage>
        <taxon>Eukaryota</taxon>
        <taxon>Metazoa</taxon>
        <taxon>Spiralia</taxon>
        <taxon>Lophotrochozoa</taxon>
        <taxon>Mollusca</taxon>
        <taxon>Gastropoda</taxon>
        <taxon>Heterobranchia</taxon>
        <taxon>Euthyneura</taxon>
        <taxon>Panpulmonata</taxon>
        <taxon>Eupulmonata</taxon>
        <taxon>Stylommatophora</taxon>
        <taxon>Helicina</taxon>
        <taxon>Arionoidea</taxon>
        <taxon>Arionidae</taxon>
        <taxon>Arion</taxon>
    </lineage>
</organism>
<protein>
    <submittedName>
        <fullName evidence="1">Uncharacterized protein</fullName>
    </submittedName>
</protein>
<dbReference type="AlphaFoldDB" id="A0A0B6YHL8"/>